<dbReference type="SUPFAM" id="SSF51445">
    <property type="entry name" value="(Trans)glycosidases"/>
    <property type="match status" value="1"/>
</dbReference>
<dbReference type="SUPFAM" id="SSF49303">
    <property type="entry name" value="beta-Galactosidase/glucuronidase domain"/>
    <property type="match status" value="1"/>
</dbReference>
<dbReference type="Gene3D" id="2.60.120.260">
    <property type="entry name" value="Galactose-binding domain-like"/>
    <property type="match status" value="1"/>
</dbReference>
<comment type="similarity">
    <text evidence="1">Belongs to the glycosyl hydrolase 2 family.</text>
</comment>
<dbReference type="Pfam" id="PF02836">
    <property type="entry name" value="Glyco_hydro_2_C"/>
    <property type="match status" value="1"/>
</dbReference>
<dbReference type="OrthoDB" id="9814867at2"/>
<dbReference type="Pfam" id="PF02837">
    <property type="entry name" value="Glyco_hydro_2_N"/>
    <property type="match status" value="1"/>
</dbReference>
<dbReference type="InterPro" id="IPR006102">
    <property type="entry name" value="Ig-like_GH2"/>
</dbReference>
<dbReference type="InterPro" id="IPR013783">
    <property type="entry name" value="Ig-like_fold"/>
</dbReference>
<dbReference type="SUPFAM" id="SSF49785">
    <property type="entry name" value="Galactose-binding domain-like"/>
    <property type="match status" value="1"/>
</dbReference>
<dbReference type="Gene3D" id="3.20.20.80">
    <property type="entry name" value="Glycosidases"/>
    <property type="match status" value="1"/>
</dbReference>
<evidence type="ECO:0000259" key="5">
    <source>
        <dbReference type="Pfam" id="PF02836"/>
    </source>
</evidence>
<evidence type="ECO:0000256" key="1">
    <source>
        <dbReference type="ARBA" id="ARBA00007401"/>
    </source>
</evidence>
<dbReference type="RefSeq" id="WP_136820082.1">
    <property type="nucleotide sequence ID" value="NZ_BMJX01000002.1"/>
</dbReference>
<dbReference type="InterPro" id="IPR036156">
    <property type="entry name" value="Beta-gal/glucu_dom_sf"/>
</dbReference>
<feature type="domain" description="Glycoside hydrolase family 2 immunoglobulin-like beta-sandwich" evidence="4">
    <location>
        <begin position="214"/>
        <end position="318"/>
    </location>
</feature>
<dbReference type="InterPro" id="IPR006103">
    <property type="entry name" value="Glyco_hydro_2_cat"/>
</dbReference>
<evidence type="ECO:0000259" key="4">
    <source>
        <dbReference type="Pfam" id="PF00703"/>
    </source>
</evidence>
<dbReference type="PANTHER" id="PTHR42732:SF1">
    <property type="entry name" value="BETA-MANNOSIDASE"/>
    <property type="match status" value="1"/>
</dbReference>
<dbReference type="InterPro" id="IPR008979">
    <property type="entry name" value="Galactose-bd-like_sf"/>
</dbReference>
<dbReference type="Pfam" id="PF00703">
    <property type="entry name" value="Glyco_hydro_2"/>
    <property type="match status" value="1"/>
</dbReference>
<dbReference type="InterPro" id="IPR006104">
    <property type="entry name" value="Glyco_hydro_2_N"/>
</dbReference>
<accession>A0A4U0H4T5</accession>
<dbReference type="InterPro" id="IPR051913">
    <property type="entry name" value="GH2_Domain-Containing"/>
</dbReference>
<dbReference type="GO" id="GO:0004553">
    <property type="term" value="F:hydrolase activity, hydrolyzing O-glycosyl compounds"/>
    <property type="evidence" value="ECO:0007669"/>
    <property type="project" value="InterPro"/>
</dbReference>
<dbReference type="Gene3D" id="2.60.40.10">
    <property type="entry name" value="Immunoglobulins"/>
    <property type="match status" value="1"/>
</dbReference>
<evidence type="ECO:0000256" key="3">
    <source>
        <dbReference type="ARBA" id="ARBA00023295"/>
    </source>
</evidence>
<evidence type="ECO:0000313" key="7">
    <source>
        <dbReference type="EMBL" id="TJY66733.1"/>
    </source>
</evidence>
<protein>
    <submittedName>
        <fullName evidence="7">Glycoside hydrolase family 2</fullName>
    </submittedName>
</protein>
<feature type="domain" description="Glycosyl hydrolases family 2 sugar binding" evidence="6">
    <location>
        <begin position="37"/>
        <end position="206"/>
    </location>
</feature>
<organism evidence="7 8">
    <name type="scientific">Sphingobacterium alkalisoli</name>
    <dbReference type="NCBI Taxonomy" id="1874115"/>
    <lineage>
        <taxon>Bacteria</taxon>
        <taxon>Pseudomonadati</taxon>
        <taxon>Bacteroidota</taxon>
        <taxon>Sphingobacteriia</taxon>
        <taxon>Sphingobacteriales</taxon>
        <taxon>Sphingobacteriaceae</taxon>
        <taxon>Sphingobacterium</taxon>
    </lineage>
</organism>
<evidence type="ECO:0000256" key="2">
    <source>
        <dbReference type="ARBA" id="ARBA00022801"/>
    </source>
</evidence>
<dbReference type="GO" id="GO:0005975">
    <property type="term" value="P:carbohydrate metabolic process"/>
    <property type="evidence" value="ECO:0007669"/>
    <property type="project" value="InterPro"/>
</dbReference>
<name>A0A4U0H4T5_9SPHI</name>
<keyword evidence="8" id="KW-1185">Reference proteome</keyword>
<evidence type="ECO:0000259" key="6">
    <source>
        <dbReference type="Pfam" id="PF02837"/>
    </source>
</evidence>
<reference evidence="7 8" key="1">
    <citation type="submission" date="2019-04" db="EMBL/GenBank/DDBJ databases">
        <title>Sphingobacterium olei sp. nov., isolated from oil-contaminated soil.</title>
        <authorList>
            <person name="Liu B."/>
        </authorList>
    </citation>
    <scope>NUCLEOTIDE SEQUENCE [LARGE SCALE GENOMIC DNA]</scope>
    <source>
        <strain evidence="7 8">Y3L14</strain>
    </source>
</reference>
<evidence type="ECO:0000313" key="8">
    <source>
        <dbReference type="Proteomes" id="UP000309872"/>
    </source>
</evidence>
<gene>
    <name evidence="7" type="ORF">FAZ19_07385</name>
</gene>
<dbReference type="PANTHER" id="PTHR42732">
    <property type="entry name" value="BETA-GALACTOSIDASE"/>
    <property type="match status" value="1"/>
</dbReference>
<dbReference type="EMBL" id="SUKA01000002">
    <property type="protein sequence ID" value="TJY66733.1"/>
    <property type="molecule type" value="Genomic_DNA"/>
</dbReference>
<comment type="caution">
    <text evidence="7">The sequence shown here is derived from an EMBL/GenBank/DDBJ whole genome shotgun (WGS) entry which is preliminary data.</text>
</comment>
<dbReference type="Proteomes" id="UP000309872">
    <property type="component" value="Unassembled WGS sequence"/>
</dbReference>
<proteinExistence type="inferred from homology"/>
<feature type="domain" description="Glycoside hydrolase family 2 catalytic" evidence="5">
    <location>
        <begin position="325"/>
        <end position="466"/>
    </location>
</feature>
<dbReference type="InterPro" id="IPR017853">
    <property type="entry name" value="GH"/>
</dbReference>
<sequence length="940" mass="106978">MKVFFLKACLLSPTSICFAILLNVYITDLHAQQEINLSGSWTVALDAEDVGSKDHWEERLFPQSLHLPGTLDDAGLGIPTTLKPKLEKPQLTHLTRKHRYVGAAWYAKEVAIPLGWKGKRTILKLERVLWNSQVWVDGKKVDAKQNSLIAPHYFELTDFLMPGQTHRITLRIDNRKFFDLSYENMAHAYTDHTQIIWNGVIGEIVLQQLPTVCIGDVQVYPDYRTKRVLVKAYIDNTTNRDVNVTLKASIYAKGHSNTNGSAKQHIRLRSGKQKIELALPMEYAISTWDEFNPNLYTLDCSLTAKGLSDKKQVDFGFRNFERQGKIFKLNGIPIFLRGTLECNIFPLTGYPPTEKRDWIKIFQTAKNWGLNHIRFHSWCPPKAAFAAADELGIYLQIELPIWSVSVGELQSTTEFLYSEASRIIAEYGNHPSFMLWSLGNELQGRMTVLNNLVSHLQEMDDRRLYTNTSFTFEKGHGNRPEPNDDFFVTQWTKDGWVRGQGVFNDQTPSFDKNYQSAVERINIPVVTHEIGQYAVYPNINEIVKYTGVLDPLNFKAIQGDLEFKGMLPQANDFLISSGKLAVILYKEEIERALKTKGISGFQLLDLHDFPGQGTALVGLLDAFWESKGIIDSASFARFNSPVVPLLNFEKATYQNTETFYGQIAVSNYSRHIGTNQTLEWIIQADNQTLASGQLQTELHVGLNEGLGNIKFPLHNIKIPTRIKVELRLKDSKYRNSWHIWVYPANSGVVYGDVKYTRNVDEAERLLKQGKKVLLNPDWKTLNGLEGKFVPVFWSPVHFPKQAGTMGLLLNANDAVFNKFPTDNHTDWQWWDLHCNSTTMIIDSLKGGKSLVQMIDNFANNRKLALAFEGRVGQGKLLVTSIDLDNKLEERIVAKQLLISILSYMNSEAFSPSEIKNPEWLKQELHKRAGKQEKQDATAIY</sequence>
<keyword evidence="2 7" id="KW-0378">Hydrolase</keyword>
<keyword evidence="3" id="KW-0326">Glycosidase</keyword>
<dbReference type="AlphaFoldDB" id="A0A4U0H4T5"/>